<dbReference type="GO" id="GO:0003677">
    <property type="term" value="F:DNA binding"/>
    <property type="evidence" value="ECO:0007669"/>
    <property type="project" value="InterPro"/>
</dbReference>
<dbReference type="Pfam" id="PF02384">
    <property type="entry name" value="N6_Mtase"/>
    <property type="match status" value="1"/>
</dbReference>
<protein>
    <recommendedName>
        <fullName evidence="1">site-specific DNA-methyltransferase (adenine-specific)</fullName>
        <ecNumber evidence="1">2.1.1.72</ecNumber>
    </recommendedName>
</protein>
<dbReference type="SUPFAM" id="SSF53335">
    <property type="entry name" value="S-adenosyl-L-methionine-dependent methyltransferases"/>
    <property type="match status" value="1"/>
</dbReference>
<evidence type="ECO:0000259" key="5">
    <source>
        <dbReference type="Pfam" id="PF02384"/>
    </source>
</evidence>
<dbReference type="EC" id="2.1.1.72" evidence="1"/>
<dbReference type="PRINTS" id="PR00507">
    <property type="entry name" value="N12N6MTFRASE"/>
</dbReference>
<dbReference type="InterPro" id="IPR023135">
    <property type="entry name" value="N6_DNA_MeTrfase_TaqI_C"/>
</dbReference>
<keyword evidence="3" id="KW-0808">Transferase</keyword>
<evidence type="ECO:0000313" key="7">
    <source>
        <dbReference type="EMBL" id="QTD67068.1"/>
    </source>
</evidence>
<dbReference type="PANTHER" id="PTHR33841:SF1">
    <property type="entry name" value="DNA METHYLTRANSFERASE A"/>
    <property type="match status" value="1"/>
</dbReference>
<evidence type="ECO:0000313" key="8">
    <source>
        <dbReference type="Proteomes" id="UP000663932"/>
    </source>
</evidence>
<name>A0A8A4V165_LACGS</name>
<comment type="catalytic activity">
    <reaction evidence="4">
        <text>a 2'-deoxyadenosine in DNA + S-adenosyl-L-methionine = an N(6)-methyl-2'-deoxyadenosine in DNA + S-adenosyl-L-homocysteine + H(+)</text>
        <dbReference type="Rhea" id="RHEA:15197"/>
        <dbReference type="Rhea" id="RHEA-COMP:12418"/>
        <dbReference type="Rhea" id="RHEA-COMP:12419"/>
        <dbReference type="ChEBI" id="CHEBI:15378"/>
        <dbReference type="ChEBI" id="CHEBI:57856"/>
        <dbReference type="ChEBI" id="CHEBI:59789"/>
        <dbReference type="ChEBI" id="CHEBI:90615"/>
        <dbReference type="ChEBI" id="CHEBI:90616"/>
        <dbReference type="EC" id="2.1.1.72"/>
    </reaction>
</comment>
<proteinExistence type="predicted"/>
<dbReference type="Gene3D" id="3.90.220.10">
    <property type="entry name" value="Adenine-n6-DNA-methyltransferase Taqi, Chain A, domain 2"/>
    <property type="match status" value="1"/>
</dbReference>
<evidence type="ECO:0000256" key="1">
    <source>
        <dbReference type="ARBA" id="ARBA00011900"/>
    </source>
</evidence>
<dbReference type="InterPro" id="IPR003356">
    <property type="entry name" value="DNA_methylase_A-5"/>
</dbReference>
<dbReference type="InterPro" id="IPR050953">
    <property type="entry name" value="N4_N6_ade-DNA_methylase"/>
</dbReference>
<dbReference type="Proteomes" id="UP000663932">
    <property type="component" value="Chromosome"/>
</dbReference>
<feature type="domain" description="DNA methylase adenine-specific" evidence="5">
    <location>
        <begin position="5"/>
        <end position="218"/>
    </location>
</feature>
<dbReference type="RefSeq" id="WP_207991336.1">
    <property type="nucleotide sequence ID" value="NZ_CP071801.1"/>
</dbReference>
<gene>
    <name evidence="7" type="ORF">J3E67_001447</name>
</gene>
<evidence type="ECO:0000256" key="2">
    <source>
        <dbReference type="ARBA" id="ARBA00022603"/>
    </source>
</evidence>
<dbReference type="InterPro" id="IPR025931">
    <property type="entry name" value="TaqI_C"/>
</dbReference>
<dbReference type="GO" id="GO:0008170">
    <property type="term" value="F:N-methyltransferase activity"/>
    <property type="evidence" value="ECO:0007669"/>
    <property type="project" value="InterPro"/>
</dbReference>
<dbReference type="Gene3D" id="3.40.50.150">
    <property type="entry name" value="Vaccinia Virus protein VP39"/>
    <property type="match status" value="1"/>
</dbReference>
<reference evidence="7" key="1">
    <citation type="submission" date="2021-03" db="EMBL/GenBank/DDBJ databases">
        <title>Whole genome sequence of Lactobacillus gasseri HL75.</title>
        <authorList>
            <person name="Kim J.-M."/>
            <person name="Chung S.H."/>
            <person name="Kim J.-S."/>
        </authorList>
    </citation>
    <scope>NUCLEOTIDE SEQUENCE</scope>
    <source>
        <strain evidence="7">HL75</strain>
    </source>
</reference>
<keyword evidence="2 7" id="KW-0489">Methyltransferase</keyword>
<dbReference type="GO" id="GO:0032259">
    <property type="term" value="P:methylation"/>
    <property type="evidence" value="ECO:0007669"/>
    <property type="project" value="UniProtKB-KW"/>
</dbReference>
<sequence length="536" mass="61938">MKKTTAKYGAVYTPRLLADFLAELIQKFYTNRRTKFEVLDPACGEFSLLKSIGNFLPKAELRGIDVDEDILSVGHKNIDVNIDDFILPKGKQKEQPTAEYWLNKGLKSSIIVANPPWSSDRIYNPDELDKSGFMFIHGQYDSYVLFIELALKLLTKGGYLGLIIPDSFFADQNIEFRKYLLTNYQIKIVARLGEKIFKNVNRATTILVIRNQKPNEKDLTTCFRLNPDIRKKVLSGQNDLINIYDKFSFNKPQVNFMVGKDYHISVDTSQKEDRILSKIRTNATNWNGFEYMRGVEISKSGIVVTCPFCGNSQGFSPKSKKKKCMFCHKEFELKENRINKIISEKPKTGWQGIIVGESLHRYDIKLTNWIEPNVKGIKYKDTLFYYQPKILVRKTGLGIYAAIDNSGAFISQTVHMLYKTTSNDPLEYYLALLNSRVIYYYYLKVWGQTEWKSHPYITKHILMSLPIKKYMGTKLDRYIVKIAKKLQSGYNKELDILLETLVMDAYQLNIEDRETIITEINGLPDLDSINQMKIGD</sequence>
<evidence type="ECO:0000256" key="4">
    <source>
        <dbReference type="ARBA" id="ARBA00047942"/>
    </source>
</evidence>
<accession>A0A8A4V165</accession>
<feature type="domain" description="TaqI-like C-terminal specificity" evidence="6">
    <location>
        <begin position="353"/>
        <end position="467"/>
    </location>
</feature>
<dbReference type="InterPro" id="IPR029063">
    <property type="entry name" value="SAM-dependent_MTases_sf"/>
</dbReference>
<dbReference type="EMBL" id="CP071801">
    <property type="protein sequence ID" value="QTD67068.1"/>
    <property type="molecule type" value="Genomic_DNA"/>
</dbReference>
<evidence type="ECO:0000256" key="3">
    <source>
        <dbReference type="ARBA" id="ARBA00022679"/>
    </source>
</evidence>
<dbReference type="GO" id="GO:0009007">
    <property type="term" value="F:site-specific DNA-methyltransferase (adenine-specific) activity"/>
    <property type="evidence" value="ECO:0007669"/>
    <property type="project" value="UniProtKB-EC"/>
</dbReference>
<dbReference type="Pfam" id="PF12950">
    <property type="entry name" value="TaqI_C"/>
    <property type="match status" value="1"/>
</dbReference>
<evidence type="ECO:0000259" key="6">
    <source>
        <dbReference type="Pfam" id="PF12950"/>
    </source>
</evidence>
<dbReference type="PANTHER" id="PTHR33841">
    <property type="entry name" value="DNA METHYLTRANSFERASE YEEA-RELATED"/>
    <property type="match status" value="1"/>
</dbReference>
<organism evidence="7 8">
    <name type="scientific">Lactobacillus gasseri</name>
    <dbReference type="NCBI Taxonomy" id="1596"/>
    <lineage>
        <taxon>Bacteria</taxon>
        <taxon>Bacillati</taxon>
        <taxon>Bacillota</taxon>
        <taxon>Bacilli</taxon>
        <taxon>Lactobacillales</taxon>
        <taxon>Lactobacillaceae</taxon>
        <taxon>Lactobacillus</taxon>
    </lineage>
</organism>
<dbReference type="AlphaFoldDB" id="A0A8A4V165"/>